<dbReference type="BRENDA" id="2.1.1.137">
    <property type="organism ID" value="17179"/>
</dbReference>
<dbReference type="AlphaFoldDB" id="A0A2P1M875"/>
<dbReference type="EMBL" id="KY940033">
    <property type="protein sequence ID" value="AVP26577.1"/>
    <property type="molecule type" value="Genomic_DNA"/>
</dbReference>
<dbReference type="InterPro" id="IPR025714">
    <property type="entry name" value="Methyltranfer_dom"/>
</dbReference>
<evidence type="ECO:0000313" key="2">
    <source>
        <dbReference type="EMBL" id="AVP26577.1"/>
    </source>
</evidence>
<dbReference type="NCBIfam" id="NF040539">
    <property type="entry name" value="AST_met_ArsM_2"/>
    <property type="match status" value="1"/>
</dbReference>
<accession>A0A2P1M875</accession>
<proteinExistence type="predicted"/>
<organism evidence="2">
    <name type="scientific">Bacillus sp. CX-1</name>
    <dbReference type="NCBI Taxonomy" id="2045018"/>
    <lineage>
        <taxon>Bacteria</taxon>
        <taxon>Bacillati</taxon>
        <taxon>Bacillota</taxon>
        <taxon>Bacilli</taxon>
        <taxon>Bacillales</taxon>
        <taxon>Bacillaceae</taxon>
        <taxon>Bacillus</taxon>
    </lineage>
</organism>
<name>A0A2P1M875_9BACI</name>
<evidence type="ECO:0000259" key="1">
    <source>
        <dbReference type="Pfam" id="PF13847"/>
    </source>
</evidence>
<dbReference type="CDD" id="cd02440">
    <property type="entry name" value="AdoMet_MTases"/>
    <property type="match status" value="1"/>
</dbReference>
<sequence>MSESNFQTSCCSPSTDNGIENRFSAEIYNFYDSVAKGDGPYNLNENKFSPSAPTKKILEYITANDKKRILDMGSGMGTTLIDLTKKHESGQQFIGIDFSENMIAKSRENSKKLDEKLQKKIGFFKGNLDDLPFMDKQFDFVYSECVMNLVSDREKVVSEAYRVLETGGLFVYTDFVSFKPVSEDVKYNEGLVCGCRGGSISLSENIKILENQGFRNIESIDFSIDKDKRDQYLRLEHDAIRKEHEKLVKENPDVAKFIDEELGYYLICGKK</sequence>
<protein>
    <submittedName>
        <fullName evidence="2">ArsM</fullName>
    </submittedName>
</protein>
<reference evidence="2" key="1">
    <citation type="journal article" date="2018" name="Mol. Microbiol.">
        <title>Arsenic methylation by a novel ArsM As(III) S-adenosylmethionine methyltransferase that requires only two conserved cysteine residues.</title>
        <authorList>
            <person name="Huang K."/>
            <person name="Xu Y."/>
            <person name="Packianathan C."/>
            <person name="Gao F."/>
            <person name="Chen C."/>
            <person name="Zhang J."/>
            <person name="Shen Q."/>
            <person name="Rosen B.P."/>
            <person name="Zhao F.J."/>
        </authorList>
    </citation>
    <scope>NUCLEOTIDE SEQUENCE</scope>
    <source>
        <strain evidence="2">CX-1</strain>
    </source>
</reference>
<feature type="domain" description="Methyltransferase" evidence="1">
    <location>
        <begin position="64"/>
        <end position="201"/>
    </location>
</feature>
<dbReference type="RefSeq" id="WP_095346034.1">
    <property type="nucleotide sequence ID" value="NZ_NCTZ01000003.1"/>
</dbReference>
<dbReference type="SUPFAM" id="SSF53335">
    <property type="entry name" value="S-adenosyl-L-methionine-dependent methyltransferases"/>
    <property type="match status" value="1"/>
</dbReference>
<dbReference type="PANTHER" id="PTHR43591">
    <property type="entry name" value="METHYLTRANSFERASE"/>
    <property type="match status" value="1"/>
</dbReference>
<dbReference type="Pfam" id="PF13847">
    <property type="entry name" value="Methyltransf_31"/>
    <property type="match status" value="1"/>
</dbReference>
<dbReference type="InterPro" id="IPR029063">
    <property type="entry name" value="SAM-dependent_MTases_sf"/>
</dbReference>
<dbReference type="Gene3D" id="3.40.50.150">
    <property type="entry name" value="Vaccinia Virus protein VP39"/>
    <property type="match status" value="1"/>
</dbReference>